<protein>
    <recommendedName>
        <fullName evidence="3">Phage portal protein</fullName>
    </recommendedName>
</protein>
<comment type="caution">
    <text evidence="1">The sequence shown here is derived from an EMBL/GenBank/DDBJ whole genome shotgun (WGS) entry which is preliminary data.</text>
</comment>
<dbReference type="GeneID" id="86056164"/>
<dbReference type="RefSeq" id="WP_154467614.1">
    <property type="nucleotide sequence ID" value="NZ_VUMI01000061.1"/>
</dbReference>
<dbReference type="EMBL" id="VUMI01000061">
    <property type="protein sequence ID" value="MSS91277.1"/>
    <property type="molecule type" value="Genomic_DNA"/>
</dbReference>
<evidence type="ECO:0000313" key="2">
    <source>
        <dbReference type="Proteomes" id="UP000436047"/>
    </source>
</evidence>
<evidence type="ECO:0008006" key="3">
    <source>
        <dbReference type="Google" id="ProtNLM"/>
    </source>
</evidence>
<dbReference type="Proteomes" id="UP000436047">
    <property type="component" value="Unassembled WGS sequence"/>
</dbReference>
<reference evidence="1 2" key="1">
    <citation type="submission" date="2019-08" db="EMBL/GenBank/DDBJ databases">
        <title>In-depth cultivation of the pig gut microbiome towards novel bacterial diversity and tailored functional studies.</title>
        <authorList>
            <person name="Wylensek D."/>
            <person name="Hitch T.C.A."/>
            <person name="Clavel T."/>
        </authorList>
    </citation>
    <scope>NUCLEOTIDE SEQUENCE [LARGE SCALE GENOMIC DNA]</scope>
    <source>
        <strain evidence="1 2">WCA-389-WT-23B</strain>
    </source>
</reference>
<dbReference type="AlphaFoldDB" id="A0A6N7WLA1"/>
<organism evidence="1 2">
    <name type="scientific">Eisenbergiella porci</name>
    <dbReference type="NCBI Taxonomy" id="2652274"/>
    <lineage>
        <taxon>Bacteria</taxon>
        <taxon>Bacillati</taxon>
        <taxon>Bacillota</taxon>
        <taxon>Clostridia</taxon>
        <taxon>Lachnospirales</taxon>
        <taxon>Lachnospiraceae</taxon>
        <taxon>Eisenbergiella</taxon>
    </lineage>
</organism>
<accession>A0A6N7WLA1</accession>
<keyword evidence="2" id="KW-1185">Reference proteome</keyword>
<gene>
    <name evidence="1" type="ORF">FYJ45_24490</name>
</gene>
<proteinExistence type="predicted"/>
<evidence type="ECO:0000313" key="1">
    <source>
        <dbReference type="EMBL" id="MSS91277.1"/>
    </source>
</evidence>
<sequence>MGLIREIKRWWESLFQREAQDCFKVDTLMSAIMQREQRRWYGTYTGQPEWVCHEPGRELETINFAKKLCNETARLTTLALGITVEGSARAAWLQKQIDKYRARMMYDKCEYACAFGYIVIKPNGKSLDYVLPDNFVPTSCDDDGKIDGGVFIDRQRQGKVFFTRLEYHRFENMIPAVDPVYKVSNRVYKSDADGSIGKEINIEGSPWAGLMPEATISGLEKPLFAVFGMPIANNLDVNSDIPVSFFSNAMPELKRLDIASQRMADEIDDSKKLVIVGDAFSMTPGQKITERIKSLRDRQGNELPRYIRAIPGGTEGDDYHEINPALNTEQRMTGINHYLDSVGVKCGYSTGQFVLNGRTGQVTATQVEADDRETIQTIKQIRDSLEAATNDVLYALDKWADLYDITPVGSYEVNYDFGDITYNEDEDRERNWQYVQAGKYPFWRYLVRFEGYSEEDAKAIVAEMEAENKRAEKKGLFDEE</sequence>
<name>A0A6N7WLA1_9FIRM</name>